<comment type="caution">
    <text evidence="7">The sequence shown here is derived from an EMBL/GenBank/DDBJ whole genome shotgun (WGS) entry which is preliminary data.</text>
</comment>
<keyword evidence="3" id="KW-0479">Metal-binding</keyword>
<gene>
    <name evidence="7" type="ORF">VPK24_08410</name>
</gene>
<dbReference type="PANTHER" id="PTHR20854">
    <property type="entry name" value="INOSITOL MONOPHOSPHATASE"/>
    <property type="match status" value="1"/>
</dbReference>
<dbReference type="CDD" id="cd01643">
    <property type="entry name" value="Bacterial_IMPase_like_2"/>
    <property type="match status" value="1"/>
</dbReference>
<dbReference type="RefSeq" id="WP_393012119.1">
    <property type="nucleotide sequence ID" value="NZ_JAZAQF010000049.1"/>
</dbReference>
<accession>A0ABW7C9V6</accession>
<dbReference type="PROSITE" id="PS00629">
    <property type="entry name" value="IMP_1"/>
    <property type="match status" value="1"/>
</dbReference>
<dbReference type="InterPro" id="IPR020550">
    <property type="entry name" value="Inositol_monophosphatase_CS"/>
</dbReference>
<dbReference type="PROSITE" id="PS00630">
    <property type="entry name" value="IMP_2"/>
    <property type="match status" value="1"/>
</dbReference>
<evidence type="ECO:0000256" key="5">
    <source>
        <dbReference type="ARBA" id="ARBA00022842"/>
    </source>
</evidence>
<evidence type="ECO:0000313" key="7">
    <source>
        <dbReference type="EMBL" id="MFG3817658.1"/>
    </source>
</evidence>
<evidence type="ECO:0000313" key="8">
    <source>
        <dbReference type="Proteomes" id="UP001604335"/>
    </source>
</evidence>
<keyword evidence="8" id="KW-1185">Reference proteome</keyword>
<dbReference type="Gene3D" id="3.30.540.10">
    <property type="entry name" value="Fructose-1,6-Bisphosphatase, subunit A, domain 1"/>
    <property type="match status" value="1"/>
</dbReference>
<dbReference type="Proteomes" id="UP001604335">
    <property type="component" value="Unassembled WGS sequence"/>
</dbReference>
<reference evidence="8" key="1">
    <citation type="journal article" date="2024" name="Algal Res.">
        <title>Biochemical, toxicological and genomic investigation of a high-biomass producing Limnothrix strain isolated from Italian shallow drinking water reservoir.</title>
        <authorList>
            <person name="Simonazzi M."/>
            <person name="Shishido T.K."/>
            <person name="Delbaje E."/>
            <person name="Wahlsten M."/>
            <person name="Fewer D.P."/>
            <person name="Sivonen K."/>
            <person name="Pezzolesi L."/>
            <person name="Pistocchi R."/>
        </authorList>
    </citation>
    <scope>NUCLEOTIDE SEQUENCE [LARGE SCALE GENOMIC DNA]</scope>
    <source>
        <strain evidence="8">LRLZ20PSL1</strain>
    </source>
</reference>
<proteinExistence type="predicted"/>
<evidence type="ECO:0000256" key="4">
    <source>
        <dbReference type="ARBA" id="ARBA00022801"/>
    </source>
</evidence>
<protein>
    <recommendedName>
        <fullName evidence="2">inositol-phosphate phosphatase</fullName>
        <ecNumber evidence="2">3.1.3.25</ecNumber>
    </recommendedName>
</protein>
<evidence type="ECO:0000256" key="3">
    <source>
        <dbReference type="ARBA" id="ARBA00022723"/>
    </source>
</evidence>
<dbReference type="InterPro" id="IPR020583">
    <property type="entry name" value="Inositol_monoP_metal-BS"/>
</dbReference>
<name>A0ABW7C9V6_9CYAN</name>
<dbReference type="PRINTS" id="PR00377">
    <property type="entry name" value="IMPHPHTASES"/>
</dbReference>
<evidence type="ECO:0000256" key="6">
    <source>
        <dbReference type="SAM" id="MobiDB-lite"/>
    </source>
</evidence>
<dbReference type="InterPro" id="IPR000760">
    <property type="entry name" value="Inositol_monophosphatase-like"/>
</dbReference>
<keyword evidence="4" id="KW-0378">Hydrolase</keyword>
<feature type="region of interest" description="Disordered" evidence="6">
    <location>
        <begin position="1"/>
        <end position="23"/>
    </location>
</feature>
<evidence type="ECO:0000256" key="1">
    <source>
        <dbReference type="ARBA" id="ARBA00001033"/>
    </source>
</evidence>
<dbReference type="PANTHER" id="PTHR20854:SF4">
    <property type="entry name" value="INOSITOL-1-MONOPHOSPHATASE-RELATED"/>
    <property type="match status" value="1"/>
</dbReference>
<keyword evidence="5" id="KW-0460">Magnesium</keyword>
<dbReference type="Gene3D" id="3.40.190.80">
    <property type="match status" value="1"/>
</dbReference>
<dbReference type="EC" id="3.1.3.25" evidence="2"/>
<comment type="catalytic activity">
    <reaction evidence="1">
        <text>a myo-inositol phosphate + H2O = myo-inositol + phosphate</text>
        <dbReference type="Rhea" id="RHEA:24056"/>
        <dbReference type="ChEBI" id="CHEBI:15377"/>
        <dbReference type="ChEBI" id="CHEBI:17268"/>
        <dbReference type="ChEBI" id="CHEBI:43474"/>
        <dbReference type="ChEBI" id="CHEBI:84139"/>
        <dbReference type="EC" id="3.1.3.25"/>
    </reaction>
</comment>
<evidence type="ECO:0000256" key="2">
    <source>
        <dbReference type="ARBA" id="ARBA00013106"/>
    </source>
</evidence>
<dbReference type="EMBL" id="JAZAQF010000049">
    <property type="protein sequence ID" value="MFG3817658.1"/>
    <property type="molecule type" value="Genomic_DNA"/>
</dbReference>
<dbReference type="SUPFAM" id="SSF56655">
    <property type="entry name" value="Carbohydrate phosphatase"/>
    <property type="match status" value="1"/>
</dbReference>
<organism evidence="7 8">
    <name type="scientific">Limnothrix redekei LRLZ20PSL1</name>
    <dbReference type="NCBI Taxonomy" id="3112953"/>
    <lineage>
        <taxon>Bacteria</taxon>
        <taxon>Bacillati</taxon>
        <taxon>Cyanobacteriota</taxon>
        <taxon>Cyanophyceae</taxon>
        <taxon>Pseudanabaenales</taxon>
        <taxon>Pseudanabaenaceae</taxon>
        <taxon>Limnothrix</taxon>
    </lineage>
</organism>
<sequence length="360" mass="39509">MQDRQRVRGNGRASGNRWGSQEKYHTGPALQWLALRMPSSPANGHRIPWPVLAIGRSPAGRYPVCVLPVPRATIVPAPSALALRCLPLAMTAIDRTFWTDVLTFTTDLAQRTGQQLLKDFAGDRATTEKDDGTLLTQSDTWADATLRQAIADRFPDHGLLSEEGNHDLPDQDWCWIIDPIDGTTNFSHGIPVWGISIGLLYRGWPVFGYLYYPPTQEACYGFWPGETGLDLEPGAFLNGRPIRTTSADPGPNQTFSFCTRSIERAPRPFCCKIRAIGSASYNLLTVATGSMVGAYELTPKAWDIAAVWPILQAAGATWISLEAYPPFPLTPGDSYGKRSNACLVVARADLGDFFRRAIGI</sequence>
<dbReference type="Pfam" id="PF00459">
    <property type="entry name" value="Inositol_P"/>
    <property type="match status" value="1"/>
</dbReference>